<keyword evidence="2" id="KW-1185">Reference proteome</keyword>
<sequence length="194" mass="21614">MSSAETKSDPYPEASGYWQGVEGEESYIWSTCKHTLSSEELSGNQPACKAQGQAATMTVSIQENLGEPEEGLPEFQSSTITYGSISNQVRRAAPVRRGEQKLCKAVDVLLIPDQIAQTCHCLQGPFSCEWKEKVNNSQRLEVRDADGYFDLQELRPVRLRANVYFHRSELETHSGLYCLFSTSTKAAIVNQCVL</sequence>
<name>A0A6B0RRL2_9CETA</name>
<dbReference type="Proteomes" id="UP000322234">
    <property type="component" value="Unassembled WGS sequence"/>
</dbReference>
<comment type="caution">
    <text evidence="1">The sequence shown here is derived from an EMBL/GenBank/DDBJ whole genome shotgun (WGS) entry which is preliminary data.</text>
</comment>
<dbReference type="AlphaFoldDB" id="A0A6B0RRL2"/>
<reference evidence="1" key="1">
    <citation type="submission" date="2019-10" db="EMBL/GenBank/DDBJ databases">
        <title>The sequence and de novo assembly of the wild yak genome.</title>
        <authorList>
            <person name="Liu Y."/>
        </authorList>
    </citation>
    <scope>NUCLEOTIDE SEQUENCE [LARGE SCALE GENOMIC DNA]</scope>
    <source>
        <strain evidence="1">WY2019</strain>
    </source>
</reference>
<dbReference type="EMBL" id="VBQZ03000073">
    <property type="protein sequence ID" value="MXQ91691.1"/>
    <property type="molecule type" value="Genomic_DNA"/>
</dbReference>
<organism evidence="1 2">
    <name type="scientific">Bos mutus</name>
    <name type="common">wild yak</name>
    <dbReference type="NCBI Taxonomy" id="72004"/>
    <lineage>
        <taxon>Eukaryota</taxon>
        <taxon>Metazoa</taxon>
        <taxon>Chordata</taxon>
        <taxon>Craniata</taxon>
        <taxon>Vertebrata</taxon>
        <taxon>Euteleostomi</taxon>
        <taxon>Mammalia</taxon>
        <taxon>Eutheria</taxon>
        <taxon>Laurasiatheria</taxon>
        <taxon>Artiodactyla</taxon>
        <taxon>Ruminantia</taxon>
        <taxon>Pecora</taxon>
        <taxon>Bovidae</taxon>
        <taxon>Bovinae</taxon>
        <taxon>Bos</taxon>
    </lineage>
</organism>
<protein>
    <submittedName>
        <fullName evidence="1">Uncharacterized protein</fullName>
    </submittedName>
</protein>
<evidence type="ECO:0000313" key="2">
    <source>
        <dbReference type="Proteomes" id="UP000322234"/>
    </source>
</evidence>
<evidence type="ECO:0000313" key="1">
    <source>
        <dbReference type="EMBL" id="MXQ91691.1"/>
    </source>
</evidence>
<proteinExistence type="predicted"/>
<accession>A0A6B0RRL2</accession>
<gene>
    <name evidence="1" type="ORF">E5288_WYG019910</name>
</gene>